<feature type="transmembrane region" description="Helical" evidence="9">
    <location>
        <begin position="337"/>
        <end position="359"/>
    </location>
</feature>
<dbReference type="InterPro" id="IPR004648">
    <property type="entry name" value="Oligpept_transpt"/>
</dbReference>
<accession>A0A1E4RGF2</accession>
<sequence>MIPVKSPLTQGLSGVRSASSHLSATDHEVNLEVIQSMPILSKKRLNYDGLVSLDELPAGVTFMLEKIYALSETEAVEILKEYLAEHDEDVNIPEADFEFAQKLVDQAPNNLDNAESGNVKTNLKFHFDTNKPLNEKEPELTNVVDLSSTESITHSHFELFDWSMQVRLEAGLIAYHSPYPEVRAVTEPYDDPSVPCETPRAIIVGLIWVSIDYLFQALSSFNWMTWIKPDNFNLASITGSESGLGLNPIPSFDWNVINYDKYLAIPFYSYLSQYIGMVIGFFAIVGVYRSEYYWTSYLPINSNSIFTNTGESYSVTEVLNSNNLLDKKKYDKVGPPFYSAANLVVYGAFSAIYPFAVLYETLANYKAYKKAFKGIAKTIKNNDPHSRMMGHYKEVPDWCFLCVLVISVVSAILCTKLYPTETPVWGVFSALGINLVFLIPLTTIYSVTGFQFGLNVLVELIVGYALPGNGLALMFIKALGYNIDGQAQTYISDQKMGHYAKIPPRAMFRWQMVSVFIASFISLAIINFITEHIEGYCEPDNKLKFTCPQSRIFYSASIIWGDIGPKRVFNQLYPIIKYCYLLGFLLVFPCIAFKKYGPNKLTKYFQPTLMIGGFLNYAPFNLSDYTGGLYMSIAFM</sequence>
<dbReference type="PANTHER" id="PTHR22601">
    <property type="entry name" value="ISP4 LIKE PROTEIN"/>
    <property type="match status" value="1"/>
</dbReference>
<feature type="transmembrane region" description="Helical" evidence="9">
    <location>
        <begin position="398"/>
        <end position="418"/>
    </location>
</feature>
<proteinExistence type="inferred from homology"/>
<evidence type="ECO:0000256" key="8">
    <source>
        <dbReference type="ARBA" id="ARBA00023136"/>
    </source>
</evidence>
<evidence type="ECO:0000256" key="1">
    <source>
        <dbReference type="ARBA" id="ARBA00004141"/>
    </source>
</evidence>
<keyword evidence="3" id="KW-0813">Transport</keyword>
<dbReference type="NCBIfam" id="TIGR00728">
    <property type="entry name" value="OPT_sfam"/>
    <property type="match status" value="1"/>
</dbReference>
<dbReference type="GeneID" id="30998156"/>
<feature type="transmembrane region" description="Helical" evidence="9">
    <location>
        <begin position="575"/>
        <end position="593"/>
    </location>
</feature>
<keyword evidence="5" id="KW-0571">Peptide transport</keyword>
<evidence type="ECO:0000256" key="3">
    <source>
        <dbReference type="ARBA" id="ARBA00022448"/>
    </source>
</evidence>
<dbReference type="GO" id="GO:0015031">
    <property type="term" value="P:protein transport"/>
    <property type="evidence" value="ECO:0007669"/>
    <property type="project" value="UniProtKB-KW"/>
</dbReference>
<protein>
    <submittedName>
        <fullName evidence="10">OPT-domain-containing protein</fullName>
    </submittedName>
</protein>
<evidence type="ECO:0000256" key="7">
    <source>
        <dbReference type="ARBA" id="ARBA00022989"/>
    </source>
</evidence>
<gene>
    <name evidence="10" type="ORF">HYPBUDRAFT_6757</name>
</gene>
<comment type="similarity">
    <text evidence="2">Belongs to the oligopeptide OPT transporter family.</text>
</comment>
<keyword evidence="7 9" id="KW-1133">Transmembrane helix</keyword>
<keyword evidence="4 9" id="KW-0812">Transmembrane</keyword>
<dbReference type="EMBL" id="KV454542">
    <property type="protein sequence ID" value="ODV66347.1"/>
    <property type="molecule type" value="Genomic_DNA"/>
</dbReference>
<feature type="transmembrane region" description="Helical" evidence="9">
    <location>
        <begin position="424"/>
        <end position="447"/>
    </location>
</feature>
<evidence type="ECO:0000256" key="6">
    <source>
        <dbReference type="ARBA" id="ARBA00022927"/>
    </source>
</evidence>
<evidence type="ECO:0000256" key="2">
    <source>
        <dbReference type="ARBA" id="ARBA00008807"/>
    </source>
</evidence>
<keyword evidence="8 9" id="KW-0472">Membrane</keyword>
<evidence type="ECO:0000256" key="4">
    <source>
        <dbReference type="ARBA" id="ARBA00022692"/>
    </source>
</evidence>
<keyword evidence="11" id="KW-1185">Reference proteome</keyword>
<dbReference type="AlphaFoldDB" id="A0A1E4RGF2"/>
<dbReference type="Proteomes" id="UP000095085">
    <property type="component" value="Unassembled WGS sequence"/>
</dbReference>
<dbReference type="GO" id="GO:0035673">
    <property type="term" value="F:oligopeptide transmembrane transporter activity"/>
    <property type="evidence" value="ECO:0007669"/>
    <property type="project" value="InterPro"/>
</dbReference>
<evidence type="ECO:0000256" key="9">
    <source>
        <dbReference type="SAM" id="Phobius"/>
    </source>
</evidence>
<name>A0A1E4RGF2_9ASCO</name>
<dbReference type="Pfam" id="PF03169">
    <property type="entry name" value="OPT"/>
    <property type="match status" value="1"/>
</dbReference>
<comment type="subcellular location">
    <subcellularLocation>
        <location evidence="1">Membrane</location>
        <topology evidence="1">Multi-pass membrane protein</topology>
    </subcellularLocation>
</comment>
<dbReference type="InterPro" id="IPR004813">
    <property type="entry name" value="OPT"/>
</dbReference>
<dbReference type="OrthoDB" id="9986677at2759"/>
<keyword evidence="6" id="KW-0653">Protein transport</keyword>
<feature type="transmembrane region" description="Helical" evidence="9">
    <location>
        <begin position="510"/>
        <end position="529"/>
    </location>
</feature>
<feature type="transmembrane region" description="Helical" evidence="9">
    <location>
        <begin position="267"/>
        <end position="288"/>
    </location>
</feature>
<dbReference type="GO" id="GO:0016020">
    <property type="term" value="C:membrane"/>
    <property type="evidence" value="ECO:0007669"/>
    <property type="project" value="UniProtKB-SubCell"/>
</dbReference>
<evidence type="ECO:0000313" key="11">
    <source>
        <dbReference type="Proteomes" id="UP000095085"/>
    </source>
</evidence>
<reference evidence="11" key="1">
    <citation type="submission" date="2016-05" db="EMBL/GenBank/DDBJ databases">
        <title>Comparative genomics of biotechnologically important yeasts.</title>
        <authorList>
            <consortium name="DOE Joint Genome Institute"/>
            <person name="Riley R."/>
            <person name="Haridas S."/>
            <person name="Wolfe K.H."/>
            <person name="Lopes M.R."/>
            <person name="Hittinger C.T."/>
            <person name="Goker M."/>
            <person name="Salamov A."/>
            <person name="Wisecaver J."/>
            <person name="Long T.M."/>
            <person name="Aerts A.L."/>
            <person name="Barry K."/>
            <person name="Choi C."/>
            <person name="Clum A."/>
            <person name="Coughlan A.Y."/>
            <person name="Deshpande S."/>
            <person name="Douglass A.P."/>
            <person name="Hanson S.J."/>
            <person name="Klenk H.-P."/>
            <person name="Labutti K."/>
            <person name="Lapidus A."/>
            <person name="Lindquist E."/>
            <person name="Lipzen A."/>
            <person name="Meier-Kolthoff J.P."/>
            <person name="Ohm R.A."/>
            <person name="Otillar R.P."/>
            <person name="Pangilinan J."/>
            <person name="Peng Y."/>
            <person name="Rokas A."/>
            <person name="Rosa C.A."/>
            <person name="Scheuner C."/>
            <person name="Sibirny A.A."/>
            <person name="Slot J.C."/>
            <person name="Stielow J.B."/>
            <person name="Sun H."/>
            <person name="Kurtzman C.P."/>
            <person name="Blackwell M."/>
            <person name="Grigoriev I.V."/>
            <person name="Jeffries T.W."/>
        </authorList>
    </citation>
    <scope>NUCLEOTIDE SEQUENCE [LARGE SCALE GENOMIC DNA]</scope>
    <source>
        <strain evidence="11">NRRL Y-1933</strain>
    </source>
</reference>
<organism evidence="10 11">
    <name type="scientific">Hyphopichia burtonii NRRL Y-1933</name>
    <dbReference type="NCBI Taxonomy" id="984485"/>
    <lineage>
        <taxon>Eukaryota</taxon>
        <taxon>Fungi</taxon>
        <taxon>Dikarya</taxon>
        <taxon>Ascomycota</taxon>
        <taxon>Saccharomycotina</taxon>
        <taxon>Pichiomycetes</taxon>
        <taxon>Debaryomycetaceae</taxon>
        <taxon>Hyphopichia</taxon>
    </lineage>
</organism>
<dbReference type="RefSeq" id="XP_020075414.1">
    <property type="nucleotide sequence ID" value="XM_020223607.1"/>
</dbReference>
<evidence type="ECO:0000313" key="10">
    <source>
        <dbReference type="EMBL" id="ODV66347.1"/>
    </source>
</evidence>
<evidence type="ECO:0000256" key="5">
    <source>
        <dbReference type="ARBA" id="ARBA00022856"/>
    </source>
</evidence>